<reference evidence="3" key="1">
    <citation type="submission" date="2021-01" db="EMBL/GenBank/DDBJ databases">
        <authorList>
            <person name="Corre E."/>
            <person name="Pelletier E."/>
            <person name="Niang G."/>
            <person name="Scheremetjew M."/>
            <person name="Finn R."/>
            <person name="Kale V."/>
            <person name="Holt S."/>
            <person name="Cochrane G."/>
            <person name="Meng A."/>
            <person name="Brown T."/>
            <person name="Cohen L."/>
        </authorList>
    </citation>
    <scope>NUCLEOTIDE SEQUENCE</scope>
    <source>
        <strain evidence="3">SL-175</strain>
    </source>
</reference>
<feature type="region of interest" description="Disordered" evidence="1">
    <location>
        <begin position="328"/>
        <end position="347"/>
    </location>
</feature>
<dbReference type="InterPro" id="IPR029058">
    <property type="entry name" value="AB_hydrolase_fold"/>
</dbReference>
<sequence>MSALEFLPKSKWKEWDYNGALKKGKVSRVGKFENAEGLTLAFYTWEVPNPRGVVIFSHGHGVHATFELLNSEKPPGARTMYEGTWVHAFNQAGFSVFSMDHQGHGRSEYARGKRCYFERIENLVTDFSHFVRLARKEVGFEVPSFMLGMSMGGFVVVNAAINDDTLADGVVLLAPMLSLNKLASKGINRVLLPLLTFISMFVPTLPMAETAVNTKFPNSQREVELDPLTWPSGIKRTRARVAAEYWLGTQRIQKRMHEMNIPFIAFHGREDPMTDPESSAMLHRLAACSDKSLQWVDNVFHDLMHEKPISDEVCSSIADWMIARTAGAAPAEKAETRADKKVARNRV</sequence>
<feature type="domain" description="Serine aminopeptidase S33" evidence="2">
    <location>
        <begin position="85"/>
        <end position="307"/>
    </location>
</feature>
<accession>A0A7S0SPJ9</accession>
<evidence type="ECO:0000313" key="3">
    <source>
        <dbReference type="EMBL" id="CAD8713200.1"/>
    </source>
</evidence>
<gene>
    <name evidence="3" type="ORF">MANT1106_LOCUS15649</name>
</gene>
<dbReference type="Gene3D" id="3.40.50.1820">
    <property type="entry name" value="alpha/beta hydrolase"/>
    <property type="match status" value="1"/>
</dbReference>
<name>A0A7S0SPJ9_9CHLO</name>
<dbReference type="AlphaFoldDB" id="A0A7S0SPJ9"/>
<evidence type="ECO:0000256" key="1">
    <source>
        <dbReference type="SAM" id="MobiDB-lite"/>
    </source>
</evidence>
<dbReference type="InterPro" id="IPR022742">
    <property type="entry name" value="Hydrolase_4"/>
</dbReference>
<evidence type="ECO:0000259" key="2">
    <source>
        <dbReference type="Pfam" id="PF12146"/>
    </source>
</evidence>
<organism evidence="3">
    <name type="scientific">Mantoniella antarctica</name>
    <dbReference type="NCBI Taxonomy" id="81844"/>
    <lineage>
        <taxon>Eukaryota</taxon>
        <taxon>Viridiplantae</taxon>
        <taxon>Chlorophyta</taxon>
        <taxon>Mamiellophyceae</taxon>
        <taxon>Mamiellales</taxon>
        <taxon>Mamiellaceae</taxon>
        <taxon>Mantoniella</taxon>
    </lineage>
</organism>
<proteinExistence type="predicted"/>
<dbReference type="PANTHER" id="PTHR11614">
    <property type="entry name" value="PHOSPHOLIPASE-RELATED"/>
    <property type="match status" value="1"/>
</dbReference>
<dbReference type="EMBL" id="HBFC01025833">
    <property type="protein sequence ID" value="CAD8713200.1"/>
    <property type="molecule type" value="Transcribed_RNA"/>
</dbReference>
<dbReference type="InterPro" id="IPR051044">
    <property type="entry name" value="MAG_DAG_Lipase"/>
</dbReference>
<protein>
    <recommendedName>
        <fullName evidence="2">Serine aminopeptidase S33 domain-containing protein</fullName>
    </recommendedName>
</protein>
<dbReference type="SUPFAM" id="SSF53474">
    <property type="entry name" value="alpha/beta-Hydrolases"/>
    <property type="match status" value="1"/>
</dbReference>
<dbReference type="Pfam" id="PF12146">
    <property type="entry name" value="Hydrolase_4"/>
    <property type="match status" value="1"/>
</dbReference>
<feature type="compositionally biased region" description="Basic and acidic residues" evidence="1">
    <location>
        <begin position="332"/>
        <end position="347"/>
    </location>
</feature>